<proteinExistence type="predicted"/>
<reference evidence="2 3" key="1">
    <citation type="submission" date="2015-01" db="EMBL/GenBank/DDBJ databases">
        <title>Draft genome sequence of Pedobacter sp. NL19 isolated from sludge of an effluent treatment pond in an abandoned uranium mine.</title>
        <authorList>
            <person name="Santos T."/>
            <person name="Caetano T."/>
            <person name="Covas C."/>
            <person name="Cruz A."/>
            <person name="Mendo S."/>
        </authorList>
    </citation>
    <scope>NUCLEOTIDE SEQUENCE [LARGE SCALE GENOMIC DNA]</scope>
    <source>
        <strain evidence="2 3">NL19</strain>
    </source>
</reference>
<protein>
    <recommendedName>
        <fullName evidence="1">Peptidase M16 C-terminal domain-containing protein</fullName>
    </recommendedName>
</protein>
<dbReference type="InterPro" id="IPR011249">
    <property type="entry name" value="Metalloenz_LuxS/M16"/>
</dbReference>
<gene>
    <name evidence="2" type="ORF">TH53_06205</name>
</gene>
<keyword evidence="3" id="KW-1185">Reference proteome</keyword>
<evidence type="ECO:0000313" key="3">
    <source>
        <dbReference type="Proteomes" id="UP000032049"/>
    </source>
</evidence>
<dbReference type="GO" id="GO:0046872">
    <property type="term" value="F:metal ion binding"/>
    <property type="evidence" value="ECO:0007669"/>
    <property type="project" value="InterPro"/>
</dbReference>
<dbReference type="Pfam" id="PF05193">
    <property type="entry name" value="Peptidase_M16_C"/>
    <property type="match status" value="1"/>
</dbReference>
<dbReference type="SUPFAM" id="SSF63411">
    <property type="entry name" value="LuxS/MPP-like metallohydrolase"/>
    <property type="match status" value="1"/>
</dbReference>
<dbReference type="InterPro" id="IPR007863">
    <property type="entry name" value="Peptidase_M16_C"/>
</dbReference>
<dbReference type="Proteomes" id="UP000032049">
    <property type="component" value="Unassembled WGS sequence"/>
</dbReference>
<comment type="caution">
    <text evidence="2">The sequence shown here is derived from an EMBL/GenBank/DDBJ whole genome shotgun (WGS) entry which is preliminary data.</text>
</comment>
<dbReference type="AlphaFoldDB" id="A0A0D0F8I8"/>
<dbReference type="OrthoDB" id="767018at2"/>
<organism evidence="2 3">
    <name type="scientific">Pedobacter lusitanus</name>
    <dbReference type="NCBI Taxonomy" id="1503925"/>
    <lineage>
        <taxon>Bacteria</taxon>
        <taxon>Pseudomonadati</taxon>
        <taxon>Bacteroidota</taxon>
        <taxon>Sphingobacteriia</taxon>
        <taxon>Sphingobacteriales</taxon>
        <taxon>Sphingobacteriaceae</taxon>
        <taxon>Pedobacter</taxon>
    </lineage>
</organism>
<dbReference type="Gene3D" id="3.30.830.10">
    <property type="entry name" value="Metalloenzyme, LuxS/M16 peptidase-like"/>
    <property type="match status" value="1"/>
</dbReference>
<accession>A0A0D0F8I8</accession>
<evidence type="ECO:0000259" key="1">
    <source>
        <dbReference type="Pfam" id="PF05193"/>
    </source>
</evidence>
<dbReference type="EMBL" id="JXRA01000025">
    <property type="protein sequence ID" value="KIO78018.1"/>
    <property type="molecule type" value="Genomic_DNA"/>
</dbReference>
<dbReference type="STRING" id="1503925.TH53_06205"/>
<evidence type="ECO:0000313" key="2">
    <source>
        <dbReference type="EMBL" id="KIO78018.1"/>
    </source>
</evidence>
<name>A0A0D0F8I8_9SPHI</name>
<feature type="domain" description="Peptidase M16 C-terminal" evidence="1">
    <location>
        <begin position="69"/>
        <end position="118"/>
    </location>
</feature>
<dbReference type="RefSeq" id="WP_041879647.1">
    <property type="nucleotide sequence ID" value="NZ_CP157278.1"/>
</dbReference>
<sequence>MNKILTDKGGHIAASNVGFANALTVFSKSVQEPVLNQATFKKALAKVIASVNAGDRYYPETITEASLKSLTLDDIKTFYNRNIIPSNTCLTIVGNITAADARELAKKSFGEWNRSASEHQVSK</sequence>